<dbReference type="AlphaFoldDB" id="A0A1I0FJR7"/>
<dbReference type="InterPro" id="IPR036286">
    <property type="entry name" value="LexA/Signal_pep-like_sf"/>
</dbReference>
<organism evidence="10 11">
    <name type="scientific">[Clostridium] polysaccharolyticum</name>
    <dbReference type="NCBI Taxonomy" id="29364"/>
    <lineage>
        <taxon>Bacteria</taxon>
        <taxon>Bacillati</taxon>
        <taxon>Bacillota</taxon>
        <taxon>Clostridia</taxon>
        <taxon>Lachnospirales</taxon>
        <taxon>Lachnospiraceae</taxon>
    </lineage>
</organism>
<evidence type="ECO:0000256" key="7">
    <source>
        <dbReference type="RuleBase" id="RU362042"/>
    </source>
</evidence>
<evidence type="ECO:0000256" key="5">
    <source>
        <dbReference type="ARBA" id="ARBA00022801"/>
    </source>
</evidence>
<keyword evidence="7" id="KW-1133">Transmembrane helix</keyword>
<evidence type="ECO:0000256" key="3">
    <source>
        <dbReference type="ARBA" id="ARBA00009370"/>
    </source>
</evidence>
<accession>A0A1I0FJR7</accession>
<keyword evidence="5 7" id="KW-0378">Hydrolase</keyword>
<evidence type="ECO:0000256" key="2">
    <source>
        <dbReference type="ARBA" id="ARBA00004401"/>
    </source>
</evidence>
<evidence type="ECO:0000256" key="6">
    <source>
        <dbReference type="PIRSR" id="PIRSR600223-1"/>
    </source>
</evidence>
<feature type="transmembrane region" description="Helical" evidence="7">
    <location>
        <begin position="90"/>
        <end position="112"/>
    </location>
</feature>
<feature type="compositionally biased region" description="Basic and acidic residues" evidence="8">
    <location>
        <begin position="27"/>
        <end position="46"/>
    </location>
</feature>
<dbReference type="InterPro" id="IPR000223">
    <property type="entry name" value="Pept_S26A_signal_pept_1"/>
</dbReference>
<reference evidence="10 11" key="1">
    <citation type="submission" date="2016-10" db="EMBL/GenBank/DDBJ databases">
        <authorList>
            <person name="de Groot N.N."/>
        </authorList>
    </citation>
    <scope>NUCLEOTIDE SEQUENCE [LARGE SCALE GENOMIC DNA]</scope>
    <source>
        <strain evidence="10 11">DSM 1801</strain>
    </source>
</reference>
<feature type="active site" evidence="6">
    <location>
        <position position="162"/>
    </location>
</feature>
<dbReference type="PANTHER" id="PTHR43390:SF1">
    <property type="entry name" value="CHLOROPLAST PROCESSING PEPTIDASE"/>
    <property type="match status" value="1"/>
</dbReference>
<dbReference type="PROSITE" id="PS00760">
    <property type="entry name" value="SPASE_I_2"/>
    <property type="match status" value="1"/>
</dbReference>
<feature type="region of interest" description="Disordered" evidence="8">
    <location>
        <begin position="27"/>
        <end position="80"/>
    </location>
</feature>
<evidence type="ECO:0000313" key="11">
    <source>
        <dbReference type="Proteomes" id="UP000199800"/>
    </source>
</evidence>
<dbReference type="STRING" id="29364.SAMN04487772_13211"/>
<keyword evidence="7" id="KW-0812">Transmembrane</keyword>
<name>A0A1I0FJR7_9FIRM</name>
<dbReference type="GO" id="GO:0005886">
    <property type="term" value="C:plasma membrane"/>
    <property type="evidence" value="ECO:0007669"/>
    <property type="project" value="UniProtKB-SubCell"/>
</dbReference>
<evidence type="ECO:0000256" key="1">
    <source>
        <dbReference type="ARBA" id="ARBA00000677"/>
    </source>
</evidence>
<evidence type="ECO:0000259" key="9">
    <source>
        <dbReference type="Pfam" id="PF10502"/>
    </source>
</evidence>
<comment type="subcellular location">
    <subcellularLocation>
        <location evidence="2">Cell membrane</location>
        <topology evidence="2">Single-pass type II membrane protein</topology>
    </subcellularLocation>
    <subcellularLocation>
        <location evidence="7">Membrane</location>
        <topology evidence="7">Single-pass type II membrane protein</topology>
    </subcellularLocation>
</comment>
<dbReference type="Proteomes" id="UP000199800">
    <property type="component" value="Unassembled WGS sequence"/>
</dbReference>
<dbReference type="EC" id="3.4.21.89" evidence="4 7"/>
<keyword evidence="7" id="KW-0472">Membrane</keyword>
<comment type="catalytic activity">
    <reaction evidence="1 7">
        <text>Cleavage of hydrophobic, N-terminal signal or leader sequences from secreted and periplasmic proteins.</text>
        <dbReference type="EC" id="3.4.21.89"/>
    </reaction>
</comment>
<dbReference type="GO" id="GO:0009003">
    <property type="term" value="F:signal peptidase activity"/>
    <property type="evidence" value="ECO:0007669"/>
    <property type="project" value="UniProtKB-EC"/>
</dbReference>
<keyword evidence="7" id="KW-0645">Protease</keyword>
<dbReference type="GO" id="GO:0004252">
    <property type="term" value="F:serine-type endopeptidase activity"/>
    <property type="evidence" value="ECO:0007669"/>
    <property type="project" value="InterPro"/>
</dbReference>
<keyword evidence="11" id="KW-1185">Reference proteome</keyword>
<dbReference type="Pfam" id="PF10502">
    <property type="entry name" value="Peptidase_S26"/>
    <property type="match status" value="1"/>
</dbReference>
<dbReference type="NCBIfam" id="TIGR02227">
    <property type="entry name" value="sigpep_I_bact"/>
    <property type="match status" value="1"/>
</dbReference>
<dbReference type="InterPro" id="IPR019758">
    <property type="entry name" value="Pept_S26A_signal_pept_1_CS"/>
</dbReference>
<feature type="active site" evidence="6">
    <location>
        <position position="121"/>
    </location>
</feature>
<dbReference type="PANTHER" id="PTHR43390">
    <property type="entry name" value="SIGNAL PEPTIDASE I"/>
    <property type="match status" value="1"/>
</dbReference>
<dbReference type="InterPro" id="IPR019533">
    <property type="entry name" value="Peptidase_S26"/>
</dbReference>
<dbReference type="EMBL" id="FOHN01000032">
    <property type="protein sequence ID" value="SET57787.1"/>
    <property type="molecule type" value="Genomic_DNA"/>
</dbReference>
<protein>
    <recommendedName>
        <fullName evidence="4 7">Signal peptidase I</fullName>
        <ecNumber evidence="4 7">3.4.21.89</ecNumber>
    </recommendedName>
</protein>
<feature type="domain" description="Peptidase S26" evidence="9">
    <location>
        <begin position="94"/>
        <end position="245"/>
    </location>
</feature>
<dbReference type="GO" id="GO:0006465">
    <property type="term" value="P:signal peptide processing"/>
    <property type="evidence" value="ECO:0007669"/>
    <property type="project" value="InterPro"/>
</dbReference>
<dbReference type="CDD" id="cd06530">
    <property type="entry name" value="S26_SPase_I"/>
    <property type="match status" value="1"/>
</dbReference>
<evidence type="ECO:0000313" key="10">
    <source>
        <dbReference type="EMBL" id="SET57787.1"/>
    </source>
</evidence>
<dbReference type="SUPFAM" id="SSF51306">
    <property type="entry name" value="LexA/Signal peptidase"/>
    <property type="match status" value="1"/>
</dbReference>
<dbReference type="RefSeq" id="WP_092478843.1">
    <property type="nucleotide sequence ID" value="NZ_FOHN01000032.1"/>
</dbReference>
<dbReference type="InterPro" id="IPR019757">
    <property type="entry name" value="Pept_S26A_signal_pept_1_Lys-AS"/>
</dbReference>
<proteinExistence type="inferred from homology"/>
<comment type="similarity">
    <text evidence="3 7">Belongs to the peptidase S26 family.</text>
</comment>
<evidence type="ECO:0000256" key="4">
    <source>
        <dbReference type="ARBA" id="ARBA00013208"/>
    </source>
</evidence>
<dbReference type="OrthoDB" id="9802919at2"/>
<gene>
    <name evidence="10" type="ORF">SAMN04487772_13211</name>
</gene>
<sequence length="254" mass="28632">MSKEDEIRESLELCEDIYVYYEKKEEETGFDSQYKKKETVYPDRKPGQLSGSESDSVPEEQPKLKNHKNVGDEEEEGEAQEKRNFYRREILPVLLCIAIAFAGAKLVSSFLIQITVVQGDSMEATVSDGDKLFVGKLAYKIHGPKRFDVIVFQNKREGNLIKRVIGLPGEKVQIADGIISINGIVLSEDYGFEPMNPDAEPVDMELGEGEYFVLGDNRTVSLDSRNMAIGAVKESEIIGKALIRIYPFKEIRII</sequence>
<dbReference type="Gene3D" id="2.10.109.10">
    <property type="entry name" value="Umud Fragment, subunit A"/>
    <property type="match status" value="1"/>
</dbReference>
<evidence type="ECO:0000256" key="8">
    <source>
        <dbReference type="SAM" id="MobiDB-lite"/>
    </source>
</evidence>
<dbReference type="PROSITE" id="PS00761">
    <property type="entry name" value="SPASE_I_3"/>
    <property type="match status" value="1"/>
</dbReference>
<dbReference type="PRINTS" id="PR00727">
    <property type="entry name" value="LEADERPTASE"/>
</dbReference>